<dbReference type="OMA" id="RESMCKR"/>
<dbReference type="OrthoDB" id="4870618at2759"/>
<dbReference type="Gene3D" id="1.10.510.10">
    <property type="entry name" value="Transferase(Phosphotransferase) domain 1"/>
    <property type="match status" value="1"/>
</dbReference>
<evidence type="ECO:0000256" key="1">
    <source>
        <dbReference type="ARBA" id="ARBA00005575"/>
    </source>
</evidence>
<dbReference type="Gene3D" id="2.60.200.20">
    <property type="match status" value="1"/>
</dbReference>
<dbReference type="EMBL" id="LUKN01001260">
    <property type="protein sequence ID" value="OAR01256.1"/>
    <property type="molecule type" value="Genomic_DNA"/>
</dbReference>
<evidence type="ECO:0000256" key="5">
    <source>
        <dbReference type="ARBA" id="ARBA00022777"/>
    </source>
</evidence>
<evidence type="ECO:0000256" key="8">
    <source>
        <dbReference type="SAM" id="MobiDB-lite"/>
    </source>
</evidence>
<dbReference type="InterPro" id="IPR000253">
    <property type="entry name" value="FHA_dom"/>
</dbReference>
<evidence type="ECO:0000256" key="2">
    <source>
        <dbReference type="ARBA" id="ARBA00010886"/>
    </source>
</evidence>
<dbReference type="PANTHER" id="PTHR43671:SF85">
    <property type="entry name" value="KINASE, PUTATIVE-RELATED"/>
    <property type="match status" value="1"/>
</dbReference>
<keyword evidence="4 7" id="KW-0547">Nucleotide-binding</keyword>
<feature type="domain" description="Protein kinase" evidence="10">
    <location>
        <begin position="670"/>
        <end position="974"/>
    </location>
</feature>
<dbReference type="Pfam" id="PF00069">
    <property type="entry name" value="Pkinase"/>
    <property type="match status" value="1"/>
</dbReference>
<comment type="similarity">
    <text evidence="1">Belongs to the protein kinase superfamily. CAMK Ser/Thr protein kinase family. CHEK2 subfamily.</text>
</comment>
<accession>A0A179IF47</accession>
<comment type="similarity">
    <text evidence="2">Belongs to the protein kinase superfamily. NEK Ser/Thr protein kinase family. NIMA subfamily.</text>
</comment>
<evidence type="ECO:0000313" key="11">
    <source>
        <dbReference type="EMBL" id="OAR01256.1"/>
    </source>
</evidence>
<organism evidence="11 12">
    <name type="scientific">Cordyceps confragosa</name>
    <name type="common">Lecanicillium lecanii</name>
    <dbReference type="NCBI Taxonomy" id="2714763"/>
    <lineage>
        <taxon>Eukaryota</taxon>
        <taxon>Fungi</taxon>
        <taxon>Dikarya</taxon>
        <taxon>Ascomycota</taxon>
        <taxon>Pezizomycotina</taxon>
        <taxon>Sordariomycetes</taxon>
        <taxon>Hypocreomycetidae</taxon>
        <taxon>Hypocreales</taxon>
        <taxon>Cordycipitaceae</taxon>
        <taxon>Akanthomyces</taxon>
    </lineage>
</organism>
<feature type="compositionally biased region" description="Polar residues" evidence="8">
    <location>
        <begin position="440"/>
        <end position="453"/>
    </location>
</feature>
<dbReference type="Pfam" id="PF00498">
    <property type="entry name" value="FHA"/>
    <property type="match status" value="1"/>
</dbReference>
<keyword evidence="3" id="KW-0808">Transferase</keyword>
<dbReference type="Proteomes" id="UP000243081">
    <property type="component" value="Unassembled WGS sequence"/>
</dbReference>
<dbReference type="GO" id="GO:0005524">
    <property type="term" value="F:ATP binding"/>
    <property type="evidence" value="ECO:0007669"/>
    <property type="project" value="UniProtKB-UniRule"/>
</dbReference>
<dbReference type="PROSITE" id="PS00107">
    <property type="entry name" value="PROTEIN_KINASE_ATP"/>
    <property type="match status" value="1"/>
</dbReference>
<reference evidence="11 12" key="1">
    <citation type="submission" date="2016-03" db="EMBL/GenBank/DDBJ databases">
        <title>Fine-scale spatial genetic structure of a fungal parasite of coffee scale insects.</title>
        <authorList>
            <person name="Jackson D."/>
            <person name="Zemenick K.A."/>
            <person name="Malloure B."/>
            <person name="Quandt C.A."/>
            <person name="James T.Y."/>
        </authorList>
    </citation>
    <scope>NUCLEOTIDE SEQUENCE [LARGE SCALE GENOMIC DNA]</scope>
    <source>
        <strain evidence="11 12">UM487</strain>
    </source>
</reference>
<gene>
    <name evidence="11" type="ORF">LLEC1_07404</name>
</gene>
<comment type="caution">
    <text evidence="11">The sequence shown here is derived from an EMBL/GenBank/DDBJ whole genome shotgun (WGS) entry which is preliminary data.</text>
</comment>
<dbReference type="PROSITE" id="PS50011">
    <property type="entry name" value="PROTEIN_KINASE_DOM"/>
    <property type="match status" value="1"/>
</dbReference>
<dbReference type="SUPFAM" id="SSF56112">
    <property type="entry name" value="Protein kinase-like (PK-like)"/>
    <property type="match status" value="1"/>
</dbReference>
<keyword evidence="5" id="KW-0418">Kinase</keyword>
<evidence type="ECO:0000259" key="9">
    <source>
        <dbReference type="PROSITE" id="PS50006"/>
    </source>
</evidence>
<dbReference type="InterPro" id="IPR017441">
    <property type="entry name" value="Protein_kinase_ATP_BS"/>
</dbReference>
<dbReference type="InterPro" id="IPR000719">
    <property type="entry name" value="Prot_kinase_dom"/>
</dbReference>
<feature type="domain" description="FHA" evidence="9">
    <location>
        <begin position="543"/>
        <end position="591"/>
    </location>
</feature>
<feature type="binding site" evidence="7">
    <location>
        <position position="699"/>
    </location>
    <ligand>
        <name>ATP</name>
        <dbReference type="ChEBI" id="CHEBI:30616"/>
    </ligand>
</feature>
<dbReference type="InterPro" id="IPR008984">
    <property type="entry name" value="SMAD_FHA_dom_sf"/>
</dbReference>
<dbReference type="GO" id="GO:0004674">
    <property type="term" value="F:protein serine/threonine kinase activity"/>
    <property type="evidence" value="ECO:0007669"/>
    <property type="project" value="TreeGrafter"/>
</dbReference>
<feature type="compositionally biased region" description="Basic and acidic residues" evidence="8">
    <location>
        <begin position="413"/>
        <end position="424"/>
    </location>
</feature>
<dbReference type="PROSITE" id="PS50006">
    <property type="entry name" value="FHA_DOMAIN"/>
    <property type="match status" value="1"/>
</dbReference>
<dbReference type="CDD" id="cd00060">
    <property type="entry name" value="FHA"/>
    <property type="match status" value="1"/>
</dbReference>
<dbReference type="InterPro" id="IPR008271">
    <property type="entry name" value="Ser/Thr_kinase_AS"/>
</dbReference>
<dbReference type="PROSITE" id="PS00108">
    <property type="entry name" value="PROTEIN_KINASE_ST"/>
    <property type="match status" value="1"/>
</dbReference>
<keyword evidence="6 7" id="KW-0067">ATP-binding</keyword>
<dbReference type="PANTHER" id="PTHR43671">
    <property type="entry name" value="SERINE/THREONINE-PROTEIN KINASE NEK"/>
    <property type="match status" value="1"/>
</dbReference>
<evidence type="ECO:0000256" key="6">
    <source>
        <dbReference type="ARBA" id="ARBA00022840"/>
    </source>
</evidence>
<dbReference type="InterPro" id="IPR050660">
    <property type="entry name" value="NEK_Ser/Thr_kinase"/>
</dbReference>
<evidence type="ECO:0000256" key="7">
    <source>
        <dbReference type="PROSITE-ProRule" id="PRU10141"/>
    </source>
</evidence>
<proteinExistence type="inferred from homology"/>
<evidence type="ECO:0008006" key="13">
    <source>
        <dbReference type="Google" id="ProtNLM"/>
    </source>
</evidence>
<evidence type="ECO:0000259" key="10">
    <source>
        <dbReference type="PROSITE" id="PS50011"/>
    </source>
</evidence>
<feature type="region of interest" description="Disordered" evidence="8">
    <location>
        <begin position="1109"/>
        <end position="1128"/>
    </location>
</feature>
<dbReference type="SMART" id="SM00220">
    <property type="entry name" value="S_TKc"/>
    <property type="match status" value="1"/>
</dbReference>
<keyword evidence="12" id="KW-1185">Reference proteome</keyword>
<dbReference type="InterPro" id="IPR011009">
    <property type="entry name" value="Kinase-like_dom_sf"/>
</dbReference>
<feature type="region of interest" description="Disordered" evidence="8">
    <location>
        <begin position="1075"/>
        <end position="1097"/>
    </location>
</feature>
<feature type="compositionally biased region" description="Low complexity" evidence="8">
    <location>
        <begin position="1083"/>
        <end position="1097"/>
    </location>
</feature>
<name>A0A179IF47_CORDF</name>
<sequence>MPFAKSEKQHPTVTAGALLAFDDGQLDQFLTDRGISSLSSLPGVLELSTSDRSCLAQRIRSTLNQRGDKSDSKPIDANELAQLLADLAQKPTRSPLDVPPRSPTESIEHTDYEDYEDLCRQELVKDGGHPACTLQELRHVCAEPKISNNAILAWLSDETDTETGARERTTVFSRQLERWWDFRKSQWKHRTDGSGKGDSGDKAFTAYLDAKTRIYEGSGAPRMVSDASFEKTIRRQWEALSAFRQLPKKQSFSAYRDAMQMRIGRHQFDPRGLQLREDVRQQDSWATLLEYLNYETWYGGQLTAKAESLESAFFASWRLLTEGETDSNFTSNGWQLATKASSLEEELQAARAERDACRRRIGDVRRVVGQYRKARYAAYRQRVRTDWIVDLAHAMENKMPQRRNGSTASNAHVPEKRRRDDPKPPRKRAKPRAAGEHSAPSANTSGSPTGTHHITVTLSLDSMEDIDHSDVIVFLRPLTDTGRFTVSMPRNEPRFLKACQSLPSEVPRHEREGTELPEESDFVQSTDRLVVKFSQGCETRHGVVCGEADSVDLALPDMPKISRVHLAITFDEKTNRPVIRDLGSTCGTVVTFDGERGTSLSNYECIAKDKYPFKVVVPTHDFTSPGYIEKVRKFRLGTAEPEELLHSLVLQSRQRTQQPGGQRTPYAGPICYERLLGQGAFSEVIFVWEIKTGEEYVVKRPHKSQRRHTDQFFKDSWINEAEIMKSISHISTGSSQVSRFEGYPQLRLEYIPRGSLAEHKDLSEIESAKILCQLSSAVEYLHNRNLSIVHRDIKPENILVAERTQKNIHVKFADFGLSKASNILKTYCGTPLWAAPELYLKAADLKATKGDTYTPAIDIWSLGVVIASFLCGLPTYTEEYNDQNSLLWLVIDSMLCKDPDTRSSADYIHDEARKIVGSMVSVASAAPVCGDDTAPAPKLGAVSEASTLIPEPATKTSGEKIGIRGETASAHYVYGRAPTPELDSVSAASNVDLDRKSVLDCAIMPLEDGLRHDGSRELQRRIADTTSSAREREARSNLMLGALLALSGESIVSGQLGGVGSSESVGNFRWKERESMCKRDRPGNSSGSSSLPLQSVSRTATAIRKCIPNDGRCNKRSKTHARNSGGVQDLEQTTCQSVPICETLLETD</sequence>
<protein>
    <recommendedName>
        <fullName evidence="13">Protein kinase domain-containing protein</fullName>
    </recommendedName>
</protein>
<evidence type="ECO:0000313" key="12">
    <source>
        <dbReference type="Proteomes" id="UP000243081"/>
    </source>
</evidence>
<evidence type="ECO:0000256" key="4">
    <source>
        <dbReference type="ARBA" id="ARBA00022741"/>
    </source>
</evidence>
<feature type="region of interest" description="Disordered" evidence="8">
    <location>
        <begin position="398"/>
        <end position="453"/>
    </location>
</feature>
<dbReference type="SUPFAM" id="SSF49879">
    <property type="entry name" value="SMAD/FHA domain"/>
    <property type="match status" value="1"/>
</dbReference>
<dbReference type="AlphaFoldDB" id="A0A179IF47"/>
<evidence type="ECO:0000256" key="3">
    <source>
        <dbReference type="ARBA" id="ARBA00022679"/>
    </source>
</evidence>